<dbReference type="Pfam" id="PF02397">
    <property type="entry name" value="Bac_transf"/>
    <property type="match status" value="1"/>
</dbReference>
<proteinExistence type="inferred from homology"/>
<keyword evidence="2" id="KW-0472">Membrane</keyword>
<reference evidence="4 5" key="1">
    <citation type="submission" date="2020-11" db="EMBL/GenBank/DDBJ databases">
        <title>Kaistella gelatinilytica sp. nov., a flavobacterium isolated from Antarctic Soil.</title>
        <authorList>
            <person name="Li J."/>
        </authorList>
    </citation>
    <scope>NUCLEOTIDE SEQUENCE [LARGE SCALE GENOMIC DNA]</scope>
    <source>
        <strain evidence="4 5">G5-32</strain>
    </source>
</reference>
<dbReference type="EMBL" id="JADPVI010000002">
    <property type="protein sequence ID" value="MBF8457222.1"/>
    <property type="molecule type" value="Genomic_DNA"/>
</dbReference>
<keyword evidence="2" id="KW-0812">Transmembrane</keyword>
<dbReference type="PANTHER" id="PTHR30576:SF8">
    <property type="entry name" value="UNDECAPRENYL-PHOSPHATE GALACTOSE PHOSPHOTRANSFERASE"/>
    <property type="match status" value="1"/>
</dbReference>
<keyword evidence="5" id="KW-1185">Reference proteome</keyword>
<gene>
    <name evidence="4" type="ORF">IV494_08500</name>
</gene>
<dbReference type="InterPro" id="IPR003362">
    <property type="entry name" value="Bact_transf"/>
</dbReference>
<evidence type="ECO:0000313" key="4">
    <source>
        <dbReference type="EMBL" id="MBF8457222.1"/>
    </source>
</evidence>
<evidence type="ECO:0000313" key="5">
    <source>
        <dbReference type="Proteomes" id="UP000660070"/>
    </source>
</evidence>
<accession>A0ABS0FC16</accession>
<dbReference type="GO" id="GO:0016740">
    <property type="term" value="F:transferase activity"/>
    <property type="evidence" value="ECO:0007669"/>
    <property type="project" value="UniProtKB-KW"/>
</dbReference>
<sequence>MIYSKYLKPSIDFSIAGVSLLLISPLFLLITALLVVNNKGTAFFIQKRPGKNGKIFHIIKFKTMTDQKCKDGILLDDYHRLTFIGKAVRKTSLDEIPQLINVLKGEMSLVGPRPLLPEYLQYYNEEQSKRHIVKPGITGWAQVNGRNALSWEEKFKFDVEYVQTCSPRLDAKILLITIQKVVHRHGVNANNYMTMEAFKGSQA</sequence>
<dbReference type="PANTHER" id="PTHR30576">
    <property type="entry name" value="COLANIC BIOSYNTHESIS UDP-GLUCOSE LIPID CARRIER TRANSFERASE"/>
    <property type="match status" value="1"/>
</dbReference>
<keyword evidence="2" id="KW-1133">Transmembrane helix</keyword>
<evidence type="ECO:0000259" key="3">
    <source>
        <dbReference type="Pfam" id="PF02397"/>
    </source>
</evidence>
<organism evidence="4 5">
    <name type="scientific">Kaistella gelatinilytica</name>
    <dbReference type="NCBI Taxonomy" id="2787636"/>
    <lineage>
        <taxon>Bacteria</taxon>
        <taxon>Pseudomonadati</taxon>
        <taxon>Bacteroidota</taxon>
        <taxon>Flavobacteriia</taxon>
        <taxon>Flavobacteriales</taxon>
        <taxon>Weeksellaceae</taxon>
        <taxon>Chryseobacterium group</taxon>
        <taxon>Kaistella</taxon>
    </lineage>
</organism>
<feature type="transmembrane region" description="Helical" evidence="2">
    <location>
        <begin position="13"/>
        <end position="36"/>
    </location>
</feature>
<dbReference type="Proteomes" id="UP000660070">
    <property type="component" value="Unassembled WGS sequence"/>
</dbReference>
<protein>
    <submittedName>
        <fullName evidence="4">Sugar transferase</fullName>
    </submittedName>
</protein>
<evidence type="ECO:0000256" key="1">
    <source>
        <dbReference type="ARBA" id="ARBA00006464"/>
    </source>
</evidence>
<feature type="domain" description="Bacterial sugar transferase" evidence="3">
    <location>
        <begin position="8"/>
        <end position="182"/>
    </location>
</feature>
<comment type="similarity">
    <text evidence="1">Belongs to the bacterial sugar transferase family.</text>
</comment>
<name>A0ABS0FC16_9FLAO</name>
<comment type="caution">
    <text evidence="4">The sequence shown here is derived from an EMBL/GenBank/DDBJ whole genome shotgun (WGS) entry which is preliminary data.</text>
</comment>
<keyword evidence="4" id="KW-0808">Transferase</keyword>
<evidence type="ECO:0000256" key="2">
    <source>
        <dbReference type="SAM" id="Phobius"/>
    </source>
</evidence>